<dbReference type="InterPro" id="IPR013563">
    <property type="entry name" value="Oligopep_ABC_C"/>
</dbReference>
<dbReference type="PROSITE" id="PS50893">
    <property type="entry name" value="ABC_TRANSPORTER_2"/>
    <property type="match status" value="1"/>
</dbReference>
<dbReference type="FunFam" id="3.40.50.300:FF:000016">
    <property type="entry name" value="Oligopeptide ABC transporter ATP-binding component"/>
    <property type="match status" value="1"/>
</dbReference>
<protein>
    <submittedName>
        <fullName evidence="9">ABC transporter ATP-binding component</fullName>
    </submittedName>
</protein>
<evidence type="ECO:0000256" key="6">
    <source>
        <dbReference type="ARBA" id="ARBA00022840"/>
    </source>
</evidence>
<evidence type="ECO:0000256" key="2">
    <source>
        <dbReference type="ARBA" id="ARBA00005417"/>
    </source>
</evidence>
<dbReference type="Pfam" id="PF00005">
    <property type="entry name" value="ABC_tran"/>
    <property type="match status" value="1"/>
</dbReference>
<keyword evidence="5" id="KW-0547">Nucleotide-binding</keyword>
<comment type="caution">
    <text evidence="9">The sequence shown here is derived from an EMBL/GenBank/DDBJ whole genome shotgun (WGS) entry which is preliminary data.</text>
</comment>
<dbReference type="InterPro" id="IPR050388">
    <property type="entry name" value="ABC_Ni/Peptide_Import"/>
</dbReference>
<evidence type="ECO:0000313" key="10">
    <source>
        <dbReference type="Proteomes" id="UP000094056"/>
    </source>
</evidence>
<evidence type="ECO:0000256" key="3">
    <source>
        <dbReference type="ARBA" id="ARBA00022448"/>
    </source>
</evidence>
<dbReference type="SUPFAM" id="SSF52540">
    <property type="entry name" value="P-loop containing nucleoside triphosphate hydrolases"/>
    <property type="match status" value="1"/>
</dbReference>
<organism evidence="9 10">
    <name type="scientific">Candidatus Scalindua rubra</name>
    <dbReference type="NCBI Taxonomy" id="1872076"/>
    <lineage>
        <taxon>Bacteria</taxon>
        <taxon>Pseudomonadati</taxon>
        <taxon>Planctomycetota</taxon>
        <taxon>Candidatus Brocadiia</taxon>
        <taxon>Candidatus Brocadiales</taxon>
        <taxon>Candidatus Scalinduaceae</taxon>
        <taxon>Candidatus Scalindua</taxon>
    </lineage>
</organism>
<sequence>MKTILDVNNLIIRFKSQANIVYAVNNLSFKVNENEIVGIIGESGCGKTVTCKSILRLNKSYEEKGSIKFQEQEIFNLDSKTLNQIRGNKISMIFQNPSSALNPVVTVGKQLTEIIKLHQKLSDEEAQEKGISLLRDMGISNPDSKISEYPHQQSGGINQRITIGIALSCNPELLIADEPTAALDVTIQNQILEIFKSLKNKVSIVFVTHDLGIIRDIADRVLIMYQGMLMEEGNVDSIYQNPLHPYTRALMASVPLLNKEKIILNGEVPSSLIEPKGCPFASRCPVVIGKICFNEIPNIFEKENNVRCHLYK</sequence>
<dbReference type="PATRIC" id="fig|1872076.5.peg.4589"/>
<dbReference type="InterPro" id="IPR003439">
    <property type="entry name" value="ABC_transporter-like_ATP-bd"/>
</dbReference>
<name>A0A1E3X7U9_9BACT</name>
<dbReference type="CDD" id="cd03257">
    <property type="entry name" value="ABC_NikE_OppD_transporters"/>
    <property type="match status" value="1"/>
</dbReference>
<keyword evidence="3" id="KW-0813">Transport</keyword>
<dbReference type="Pfam" id="PF08352">
    <property type="entry name" value="oligo_HPY"/>
    <property type="match status" value="1"/>
</dbReference>
<dbReference type="GO" id="GO:0015833">
    <property type="term" value="P:peptide transport"/>
    <property type="evidence" value="ECO:0007669"/>
    <property type="project" value="InterPro"/>
</dbReference>
<evidence type="ECO:0000256" key="7">
    <source>
        <dbReference type="ARBA" id="ARBA00023136"/>
    </source>
</evidence>
<dbReference type="Gene3D" id="3.40.50.300">
    <property type="entry name" value="P-loop containing nucleotide triphosphate hydrolases"/>
    <property type="match status" value="1"/>
</dbReference>
<dbReference type="InterPro" id="IPR003593">
    <property type="entry name" value="AAA+_ATPase"/>
</dbReference>
<evidence type="ECO:0000259" key="8">
    <source>
        <dbReference type="PROSITE" id="PS50893"/>
    </source>
</evidence>
<keyword evidence="7" id="KW-0472">Membrane</keyword>
<comment type="subcellular location">
    <subcellularLocation>
        <location evidence="1">Cell inner membrane</location>
        <topology evidence="1">Peripheral membrane protein</topology>
    </subcellularLocation>
</comment>
<dbReference type="GO" id="GO:0005524">
    <property type="term" value="F:ATP binding"/>
    <property type="evidence" value="ECO:0007669"/>
    <property type="project" value="UniProtKB-KW"/>
</dbReference>
<comment type="similarity">
    <text evidence="2">Belongs to the ABC transporter superfamily.</text>
</comment>
<keyword evidence="4" id="KW-1003">Cell membrane</keyword>
<evidence type="ECO:0000256" key="5">
    <source>
        <dbReference type="ARBA" id="ARBA00022741"/>
    </source>
</evidence>
<dbReference type="GO" id="GO:0005886">
    <property type="term" value="C:plasma membrane"/>
    <property type="evidence" value="ECO:0007669"/>
    <property type="project" value="UniProtKB-SubCell"/>
</dbReference>
<proteinExistence type="inferred from homology"/>
<evidence type="ECO:0000313" key="9">
    <source>
        <dbReference type="EMBL" id="ODS31044.1"/>
    </source>
</evidence>
<reference evidence="9 10" key="1">
    <citation type="submission" date="2016-07" db="EMBL/GenBank/DDBJ databases">
        <title>Draft genome of Scalindua rubra, obtained from a brine-seawater interface in the Red Sea, sheds light on salt adaptation in anammox bacteria.</title>
        <authorList>
            <person name="Speth D.R."/>
            <person name="Lagkouvardos I."/>
            <person name="Wang Y."/>
            <person name="Qian P.-Y."/>
            <person name="Dutilh B.E."/>
            <person name="Jetten M.S."/>
        </authorList>
    </citation>
    <scope>NUCLEOTIDE SEQUENCE [LARGE SCALE GENOMIC DNA]</scope>
    <source>
        <strain evidence="9">BSI-1</strain>
    </source>
</reference>
<dbReference type="AlphaFoldDB" id="A0A1E3X7U9"/>
<dbReference type="PANTHER" id="PTHR43297">
    <property type="entry name" value="OLIGOPEPTIDE TRANSPORT ATP-BINDING PROTEIN APPD"/>
    <property type="match status" value="1"/>
</dbReference>
<dbReference type="NCBIfam" id="TIGR01727">
    <property type="entry name" value="oligo_HPY"/>
    <property type="match status" value="1"/>
</dbReference>
<evidence type="ECO:0000256" key="4">
    <source>
        <dbReference type="ARBA" id="ARBA00022475"/>
    </source>
</evidence>
<dbReference type="EMBL" id="MAYW01000150">
    <property type="protein sequence ID" value="ODS31044.1"/>
    <property type="molecule type" value="Genomic_DNA"/>
</dbReference>
<dbReference type="InterPro" id="IPR027417">
    <property type="entry name" value="P-loop_NTPase"/>
</dbReference>
<gene>
    <name evidence="9" type="ORF">SCARUB_03850</name>
</gene>
<evidence type="ECO:0000256" key="1">
    <source>
        <dbReference type="ARBA" id="ARBA00004417"/>
    </source>
</evidence>
<dbReference type="GO" id="GO:0016887">
    <property type="term" value="F:ATP hydrolysis activity"/>
    <property type="evidence" value="ECO:0007669"/>
    <property type="project" value="InterPro"/>
</dbReference>
<accession>A0A1E3X7U9</accession>
<keyword evidence="6 9" id="KW-0067">ATP-binding</keyword>
<feature type="domain" description="ABC transporter" evidence="8">
    <location>
        <begin position="5"/>
        <end position="251"/>
    </location>
</feature>
<dbReference type="PANTHER" id="PTHR43297:SF2">
    <property type="entry name" value="DIPEPTIDE TRANSPORT ATP-BINDING PROTEIN DPPD"/>
    <property type="match status" value="1"/>
</dbReference>
<dbReference type="SMART" id="SM00382">
    <property type="entry name" value="AAA"/>
    <property type="match status" value="1"/>
</dbReference>
<dbReference type="Proteomes" id="UP000094056">
    <property type="component" value="Unassembled WGS sequence"/>
</dbReference>